<dbReference type="Gene3D" id="3.90.25.10">
    <property type="entry name" value="UDP-galactose 4-epimerase, domain 1"/>
    <property type="match status" value="1"/>
</dbReference>
<feature type="non-terminal residue" evidence="2">
    <location>
        <position position="1"/>
    </location>
</feature>
<proteinExistence type="predicted"/>
<sequence length="250" mass="28185">SRFARVLEGKGLGLSLKVFISGATGFVGCHLIDLLSSPEYEIYGTSFPGKPEEEDRYRGKNISYLDVRSEQEVFETIKRTQPDWIFHLAAISNVRHSWEQRRETLETNLMGTSHLFEGVRQFFPQARIIFVSSSDVYGILVPTDKALKEEDSFHVVNPYAFTKVSGEILSKFYAEIENLDIVIARSFPHTGPGQSADFVCSDWASQIARIEKGLAEPVIEVGNLNGKRDFTDVRDIVKAYALLMEKGRRG</sequence>
<dbReference type="PANTHER" id="PTHR43000">
    <property type="entry name" value="DTDP-D-GLUCOSE 4,6-DEHYDRATASE-RELATED"/>
    <property type="match status" value="1"/>
</dbReference>
<dbReference type="SUPFAM" id="SSF51735">
    <property type="entry name" value="NAD(P)-binding Rossmann-fold domains"/>
    <property type="match status" value="1"/>
</dbReference>
<reference evidence="2" key="1">
    <citation type="journal article" date="2014" name="Front. Microbiol.">
        <title>High frequency of phylogenetically diverse reductive dehalogenase-homologous genes in deep subseafloor sedimentary metagenomes.</title>
        <authorList>
            <person name="Kawai M."/>
            <person name="Futagami T."/>
            <person name="Toyoda A."/>
            <person name="Takaki Y."/>
            <person name="Nishi S."/>
            <person name="Hori S."/>
            <person name="Arai W."/>
            <person name="Tsubouchi T."/>
            <person name="Morono Y."/>
            <person name="Uchiyama I."/>
            <person name="Ito T."/>
            <person name="Fujiyama A."/>
            <person name="Inagaki F."/>
            <person name="Takami H."/>
        </authorList>
    </citation>
    <scope>NUCLEOTIDE SEQUENCE</scope>
    <source>
        <strain evidence="2">Expedition CK06-06</strain>
    </source>
</reference>
<feature type="non-terminal residue" evidence="2">
    <location>
        <position position="250"/>
    </location>
</feature>
<feature type="domain" description="NAD(P)-binding" evidence="1">
    <location>
        <begin position="19"/>
        <end position="248"/>
    </location>
</feature>
<dbReference type="InterPro" id="IPR016040">
    <property type="entry name" value="NAD(P)-bd_dom"/>
</dbReference>
<name>X0XBF0_9ZZZZ</name>
<dbReference type="Pfam" id="PF16363">
    <property type="entry name" value="GDP_Man_Dehyd"/>
    <property type="match status" value="1"/>
</dbReference>
<dbReference type="AlphaFoldDB" id="X0XBF0"/>
<dbReference type="Gene3D" id="3.40.50.720">
    <property type="entry name" value="NAD(P)-binding Rossmann-like Domain"/>
    <property type="match status" value="1"/>
</dbReference>
<protein>
    <recommendedName>
        <fullName evidence="1">NAD(P)-binding domain-containing protein</fullName>
    </recommendedName>
</protein>
<evidence type="ECO:0000259" key="1">
    <source>
        <dbReference type="Pfam" id="PF16363"/>
    </source>
</evidence>
<dbReference type="EMBL" id="BARS01043545">
    <property type="protein sequence ID" value="GAG40494.1"/>
    <property type="molecule type" value="Genomic_DNA"/>
</dbReference>
<evidence type="ECO:0000313" key="2">
    <source>
        <dbReference type="EMBL" id="GAG40494.1"/>
    </source>
</evidence>
<gene>
    <name evidence="2" type="ORF">S01H1_65914</name>
</gene>
<accession>X0XBF0</accession>
<dbReference type="InterPro" id="IPR036291">
    <property type="entry name" value="NAD(P)-bd_dom_sf"/>
</dbReference>
<comment type="caution">
    <text evidence="2">The sequence shown here is derived from an EMBL/GenBank/DDBJ whole genome shotgun (WGS) entry which is preliminary data.</text>
</comment>
<organism evidence="2">
    <name type="scientific">marine sediment metagenome</name>
    <dbReference type="NCBI Taxonomy" id="412755"/>
    <lineage>
        <taxon>unclassified sequences</taxon>
        <taxon>metagenomes</taxon>
        <taxon>ecological metagenomes</taxon>
    </lineage>
</organism>